<keyword evidence="2" id="KW-0732">Signal</keyword>
<evidence type="ECO:0000313" key="4">
    <source>
        <dbReference type="Proteomes" id="UP000004217"/>
    </source>
</evidence>
<reference evidence="3 4" key="1">
    <citation type="submission" date="2011-08" db="EMBL/GenBank/DDBJ databases">
        <authorList>
            <person name="Lin Y."/>
            <person name="Hao X."/>
            <person name="Johnstone L."/>
            <person name="Miller S.J."/>
            <person name="Wei G."/>
            <person name="Rensing C."/>
        </authorList>
    </citation>
    <scope>NUCLEOTIDE SEQUENCE [LARGE SCALE GENOMIC DNA]</scope>
    <source>
        <strain evidence="3 4">K42</strain>
    </source>
</reference>
<name>G2GJ22_9ACTN</name>
<accession>G2GJ22</accession>
<evidence type="ECO:0008006" key="5">
    <source>
        <dbReference type="Google" id="ProtNLM"/>
    </source>
</evidence>
<evidence type="ECO:0000256" key="2">
    <source>
        <dbReference type="SAM" id="SignalP"/>
    </source>
</evidence>
<feature type="signal peptide" evidence="2">
    <location>
        <begin position="1"/>
        <end position="22"/>
    </location>
</feature>
<feature type="region of interest" description="Disordered" evidence="1">
    <location>
        <begin position="28"/>
        <end position="123"/>
    </location>
</feature>
<evidence type="ECO:0000313" key="3">
    <source>
        <dbReference type="EMBL" id="EGX56485.1"/>
    </source>
</evidence>
<feature type="compositionally biased region" description="Low complexity" evidence="1">
    <location>
        <begin position="91"/>
        <end position="115"/>
    </location>
</feature>
<proteinExistence type="predicted"/>
<comment type="caution">
    <text evidence="3">The sequence shown here is derived from an EMBL/GenBank/DDBJ whole genome shotgun (WGS) entry which is preliminary data.</text>
</comment>
<evidence type="ECO:0000256" key="1">
    <source>
        <dbReference type="SAM" id="MobiDB-lite"/>
    </source>
</evidence>
<protein>
    <recommendedName>
        <fullName evidence="5">Secreted protein</fullName>
    </recommendedName>
</protein>
<dbReference type="AlphaFoldDB" id="G2GJ22"/>
<dbReference type="EMBL" id="AGBF01000141">
    <property type="protein sequence ID" value="EGX56485.1"/>
    <property type="molecule type" value="Genomic_DNA"/>
</dbReference>
<dbReference type="Proteomes" id="UP000004217">
    <property type="component" value="Unassembled WGS sequence"/>
</dbReference>
<sequence>MIPFLTVVLLALQFFASPAAFAHAHTFSQAEAKAKRAFKPSGKASRETAPASHPRVPAGDGDPTGPLRGRARSADSGQAAAARPAPDREPSTGPVPSRPGGTPPRTSRPPTSHTPAALQVFRC</sequence>
<feature type="compositionally biased region" description="Low complexity" evidence="1">
    <location>
        <begin position="74"/>
        <end position="84"/>
    </location>
</feature>
<keyword evidence="4" id="KW-1185">Reference proteome</keyword>
<feature type="chain" id="PRO_5039640197" description="Secreted protein" evidence="2">
    <location>
        <begin position="23"/>
        <end position="123"/>
    </location>
</feature>
<organism evidence="3 4">
    <name type="scientific">Streptomyces zinciresistens K42</name>
    <dbReference type="NCBI Taxonomy" id="700597"/>
    <lineage>
        <taxon>Bacteria</taxon>
        <taxon>Bacillati</taxon>
        <taxon>Actinomycetota</taxon>
        <taxon>Actinomycetes</taxon>
        <taxon>Kitasatosporales</taxon>
        <taxon>Streptomycetaceae</taxon>
        <taxon>Streptomyces</taxon>
    </lineage>
</organism>
<gene>
    <name evidence="3" type="ORF">SZN_27561</name>
</gene>